<name>A0A0E9UCG2_ANGAN</name>
<proteinExistence type="predicted"/>
<evidence type="ECO:0000313" key="1">
    <source>
        <dbReference type="EMBL" id="JAH62890.1"/>
    </source>
</evidence>
<protein>
    <submittedName>
        <fullName evidence="1">Uncharacterized protein</fullName>
    </submittedName>
</protein>
<accession>A0A0E9UCG2</accession>
<dbReference type="EMBL" id="GBXM01045687">
    <property type="protein sequence ID" value="JAH62890.1"/>
    <property type="molecule type" value="Transcribed_RNA"/>
</dbReference>
<reference evidence="1" key="2">
    <citation type="journal article" date="2015" name="Fish Shellfish Immunol.">
        <title>Early steps in the European eel (Anguilla anguilla)-Vibrio vulnificus interaction in the gills: Role of the RtxA13 toxin.</title>
        <authorList>
            <person name="Callol A."/>
            <person name="Pajuelo D."/>
            <person name="Ebbesson L."/>
            <person name="Teles M."/>
            <person name="MacKenzie S."/>
            <person name="Amaro C."/>
        </authorList>
    </citation>
    <scope>NUCLEOTIDE SEQUENCE</scope>
</reference>
<organism evidence="1">
    <name type="scientific">Anguilla anguilla</name>
    <name type="common">European freshwater eel</name>
    <name type="synonym">Muraena anguilla</name>
    <dbReference type="NCBI Taxonomy" id="7936"/>
    <lineage>
        <taxon>Eukaryota</taxon>
        <taxon>Metazoa</taxon>
        <taxon>Chordata</taxon>
        <taxon>Craniata</taxon>
        <taxon>Vertebrata</taxon>
        <taxon>Euteleostomi</taxon>
        <taxon>Actinopterygii</taxon>
        <taxon>Neopterygii</taxon>
        <taxon>Teleostei</taxon>
        <taxon>Anguilliformes</taxon>
        <taxon>Anguillidae</taxon>
        <taxon>Anguilla</taxon>
    </lineage>
</organism>
<sequence length="39" mass="4442">MKAEQTVQCITSRGQRGFAFGESVKYCETRHCFCKPADK</sequence>
<dbReference type="AlphaFoldDB" id="A0A0E9UCG2"/>
<reference evidence="1" key="1">
    <citation type="submission" date="2014-11" db="EMBL/GenBank/DDBJ databases">
        <authorList>
            <person name="Amaro Gonzalez C."/>
        </authorList>
    </citation>
    <scope>NUCLEOTIDE SEQUENCE</scope>
</reference>